<dbReference type="OrthoDB" id="4793549at2"/>
<dbReference type="EMBL" id="PGFE01000001">
    <property type="protein sequence ID" value="PJJ76925.1"/>
    <property type="molecule type" value="Genomic_DNA"/>
</dbReference>
<sequence>MRARGEDGQVLVLTAAFVAFALALTAVVVSVTAIHLDRKRLADLADATALAAADAVAADDLYAGGARPEAGGGLALSDDSVHDAAVEFLAEAVGPSSLDGVVLVDASSPDGRAAHVELAVVSRPVLVSWVTAAWSGGVTVRAGATARAW</sequence>
<keyword evidence="4" id="KW-1185">Reference proteome</keyword>
<comment type="caution">
    <text evidence="3">The sequence shown here is derived from an EMBL/GenBank/DDBJ whole genome shotgun (WGS) entry which is preliminary data.</text>
</comment>
<keyword evidence="1" id="KW-0472">Membrane</keyword>
<dbReference type="InterPro" id="IPR028087">
    <property type="entry name" value="Tad_N"/>
</dbReference>
<organism evidence="3 4">
    <name type="scientific">Sediminihabitans luteus</name>
    <dbReference type="NCBI Taxonomy" id="1138585"/>
    <lineage>
        <taxon>Bacteria</taxon>
        <taxon>Bacillati</taxon>
        <taxon>Actinomycetota</taxon>
        <taxon>Actinomycetes</taxon>
        <taxon>Micrococcales</taxon>
        <taxon>Cellulomonadaceae</taxon>
        <taxon>Sediminihabitans</taxon>
    </lineage>
</organism>
<evidence type="ECO:0000256" key="1">
    <source>
        <dbReference type="SAM" id="Phobius"/>
    </source>
</evidence>
<evidence type="ECO:0000313" key="3">
    <source>
        <dbReference type="EMBL" id="PJJ76925.1"/>
    </source>
</evidence>
<dbReference type="AlphaFoldDB" id="A0A2M9CYL8"/>
<evidence type="ECO:0000259" key="2">
    <source>
        <dbReference type="Pfam" id="PF13400"/>
    </source>
</evidence>
<accession>A0A2M9CYL8</accession>
<name>A0A2M9CYL8_9CELL</name>
<dbReference type="Pfam" id="PF13400">
    <property type="entry name" value="Tad"/>
    <property type="match status" value="1"/>
</dbReference>
<keyword evidence="1" id="KW-0812">Transmembrane</keyword>
<protein>
    <submittedName>
        <fullName evidence="3">Putative Flp pilus-assembly TadE/G-like protein</fullName>
    </submittedName>
</protein>
<proteinExistence type="predicted"/>
<dbReference type="Proteomes" id="UP000231693">
    <property type="component" value="Unassembled WGS sequence"/>
</dbReference>
<keyword evidence="1" id="KW-1133">Transmembrane helix</keyword>
<gene>
    <name evidence="3" type="ORF">CLV28_0137</name>
</gene>
<feature type="transmembrane region" description="Helical" evidence="1">
    <location>
        <begin position="12"/>
        <end position="34"/>
    </location>
</feature>
<dbReference type="RefSeq" id="WP_100421400.1">
    <property type="nucleotide sequence ID" value="NZ_BOOX01000009.1"/>
</dbReference>
<feature type="domain" description="Putative Flp pilus-assembly TadG-like N-terminal" evidence="2">
    <location>
        <begin position="8"/>
        <end position="55"/>
    </location>
</feature>
<reference evidence="3 4" key="1">
    <citation type="submission" date="2017-11" db="EMBL/GenBank/DDBJ databases">
        <title>Genomic Encyclopedia of Archaeal and Bacterial Type Strains, Phase II (KMG-II): From Individual Species to Whole Genera.</title>
        <authorList>
            <person name="Goeker M."/>
        </authorList>
    </citation>
    <scope>NUCLEOTIDE SEQUENCE [LARGE SCALE GENOMIC DNA]</scope>
    <source>
        <strain evidence="3 4">DSM 25478</strain>
    </source>
</reference>
<evidence type="ECO:0000313" key="4">
    <source>
        <dbReference type="Proteomes" id="UP000231693"/>
    </source>
</evidence>